<dbReference type="RefSeq" id="XP_040692438.1">
    <property type="nucleotide sequence ID" value="XM_040830324.1"/>
</dbReference>
<protein>
    <submittedName>
        <fullName evidence="2">Uncharacterized protein</fullName>
    </submittedName>
</protein>
<proteinExistence type="predicted"/>
<dbReference type="EMBL" id="KV878210">
    <property type="protein sequence ID" value="OJJ38762.1"/>
    <property type="molecule type" value="Genomic_DNA"/>
</dbReference>
<evidence type="ECO:0000313" key="3">
    <source>
        <dbReference type="Proteomes" id="UP000184383"/>
    </source>
</evidence>
<evidence type="ECO:0000256" key="1">
    <source>
        <dbReference type="SAM" id="Phobius"/>
    </source>
</evidence>
<dbReference type="Proteomes" id="UP000184383">
    <property type="component" value="Unassembled WGS sequence"/>
</dbReference>
<sequence>MSGYFKWTEQQLWGDEKDKQRADILEFLSDIFYTVRDMTKHALDDDDLFQLKIKVHSANDPTRLFFQSSSADILEQYPIVEDGESQEWLAVTDYELQSISRSGPFTQAIDLSYQMAWRFNGARRHGMPPLDGFKHSLGNLMGWRYQEGFSQSMIQERYAATVYYDQDPEFRATQSWERIENKLDTPHLMITILHDITGDERVLRGEILVILAAMQSRMCFKLFEEHVIIPIQLFSFMGRQGRIIQAYFDGGHLILCKSQLFNFTDFETAPFDIFVEHLASMPVGNTKAFMLASRNQGPWSALLFLLTSYGVLARRTIMKRF</sequence>
<keyword evidence="3" id="KW-1185">Reference proteome</keyword>
<evidence type="ECO:0000313" key="2">
    <source>
        <dbReference type="EMBL" id="OJJ38762.1"/>
    </source>
</evidence>
<gene>
    <name evidence="2" type="ORF">ASPWEDRAFT_168649</name>
</gene>
<organism evidence="2 3">
    <name type="scientific">Aspergillus wentii DTO 134E9</name>
    <dbReference type="NCBI Taxonomy" id="1073089"/>
    <lineage>
        <taxon>Eukaryota</taxon>
        <taxon>Fungi</taxon>
        <taxon>Dikarya</taxon>
        <taxon>Ascomycota</taxon>
        <taxon>Pezizomycotina</taxon>
        <taxon>Eurotiomycetes</taxon>
        <taxon>Eurotiomycetidae</taxon>
        <taxon>Eurotiales</taxon>
        <taxon>Aspergillaceae</taxon>
        <taxon>Aspergillus</taxon>
        <taxon>Aspergillus subgen. Cremei</taxon>
    </lineage>
</organism>
<dbReference type="VEuPathDB" id="FungiDB:ASPWEDRAFT_168649"/>
<accession>A0A1L9RV11</accession>
<feature type="transmembrane region" description="Helical" evidence="1">
    <location>
        <begin position="299"/>
        <end position="317"/>
    </location>
</feature>
<reference evidence="3" key="1">
    <citation type="journal article" date="2017" name="Genome Biol.">
        <title>Comparative genomics reveals high biological diversity and specific adaptations in the industrially and medically important fungal genus Aspergillus.</title>
        <authorList>
            <person name="de Vries R.P."/>
            <person name="Riley R."/>
            <person name="Wiebenga A."/>
            <person name="Aguilar-Osorio G."/>
            <person name="Amillis S."/>
            <person name="Uchima C.A."/>
            <person name="Anderluh G."/>
            <person name="Asadollahi M."/>
            <person name="Askin M."/>
            <person name="Barry K."/>
            <person name="Battaglia E."/>
            <person name="Bayram O."/>
            <person name="Benocci T."/>
            <person name="Braus-Stromeyer S.A."/>
            <person name="Caldana C."/>
            <person name="Canovas D."/>
            <person name="Cerqueira G.C."/>
            <person name="Chen F."/>
            <person name="Chen W."/>
            <person name="Choi C."/>
            <person name="Clum A."/>
            <person name="Dos Santos R.A."/>
            <person name="Damasio A.R."/>
            <person name="Diallinas G."/>
            <person name="Emri T."/>
            <person name="Fekete E."/>
            <person name="Flipphi M."/>
            <person name="Freyberg S."/>
            <person name="Gallo A."/>
            <person name="Gournas C."/>
            <person name="Habgood R."/>
            <person name="Hainaut M."/>
            <person name="Harispe M.L."/>
            <person name="Henrissat B."/>
            <person name="Hilden K.S."/>
            <person name="Hope R."/>
            <person name="Hossain A."/>
            <person name="Karabika E."/>
            <person name="Karaffa L."/>
            <person name="Karanyi Z."/>
            <person name="Krasevec N."/>
            <person name="Kuo A."/>
            <person name="Kusch H."/>
            <person name="LaButti K."/>
            <person name="Lagendijk E.L."/>
            <person name="Lapidus A."/>
            <person name="Levasseur A."/>
            <person name="Lindquist E."/>
            <person name="Lipzen A."/>
            <person name="Logrieco A.F."/>
            <person name="MacCabe A."/>
            <person name="Maekelae M.R."/>
            <person name="Malavazi I."/>
            <person name="Melin P."/>
            <person name="Meyer V."/>
            <person name="Mielnichuk N."/>
            <person name="Miskei M."/>
            <person name="Molnar A.P."/>
            <person name="Mule G."/>
            <person name="Ngan C.Y."/>
            <person name="Orejas M."/>
            <person name="Orosz E."/>
            <person name="Ouedraogo J.P."/>
            <person name="Overkamp K.M."/>
            <person name="Park H.-S."/>
            <person name="Perrone G."/>
            <person name="Piumi F."/>
            <person name="Punt P.J."/>
            <person name="Ram A.F."/>
            <person name="Ramon A."/>
            <person name="Rauscher S."/>
            <person name="Record E."/>
            <person name="Riano-Pachon D.M."/>
            <person name="Robert V."/>
            <person name="Roehrig J."/>
            <person name="Ruller R."/>
            <person name="Salamov A."/>
            <person name="Salih N.S."/>
            <person name="Samson R.A."/>
            <person name="Sandor E."/>
            <person name="Sanguinetti M."/>
            <person name="Schuetze T."/>
            <person name="Sepcic K."/>
            <person name="Shelest E."/>
            <person name="Sherlock G."/>
            <person name="Sophianopoulou V."/>
            <person name="Squina F.M."/>
            <person name="Sun H."/>
            <person name="Susca A."/>
            <person name="Todd R.B."/>
            <person name="Tsang A."/>
            <person name="Unkles S.E."/>
            <person name="van de Wiele N."/>
            <person name="van Rossen-Uffink D."/>
            <person name="Oliveira J.V."/>
            <person name="Vesth T.C."/>
            <person name="Visser J."/>
            <person name="Yu J.-H."/>
            <person name="Zhou M."/>
            <person name="Andersen M.R."/>
            <person name="Archer D.B."/>
            <person name="Baker S.E."/>
            <person name="Benoit I."/>
            <person name="Brakhage A.A."/>
            <person name="Braus G.H."/>
            <person name="Fischer R."/>
            <person name="Frisvad J.C."/>
            <person name="Goldman G.H."/>
            <person name="Houbraken J."/>
            <person name="Oakley B."/>
            <person name="Pocsi I."/>
            <person name="Scazzocchio C."/>
            <person name="Seiboth B."/>
            <person name="vanKuyk P.A."/>
            <person name="Wortman J."/>
            <person name="Dyer P.S."/>
            <person name="Grigoriev I.V."/>
        </authorList>
    </citation>
    <scope>NUCLEOTIDE SEQUENCE [LARGE SCALE GENOMIC DNA]</scope>
    <source>
        <strain evidence="3">DTO 134E9</strain>
    </source>
</reference>
<keyword evidence="1" id="KW-1133">Transmembrane helix</keyword>
<keyword evidence="1" id="KW-0812">Transmembrane</keyword>
<name>A0A1L9RV11_ASPWE</name>
<dbReference type="OrthoDB" id="4177740at2759"/>
<dbReference type="STRING" id="1073089.A0A1L9RV11"/>
<keyword evidence="1" id="KW-0472">Membrane</keyword>
<dbReference type="AlphaFoldDB" id="A0A1L9RV11"/>
<dbReference type="GeneID" id="63746172"/>